<dbReference type="SMART" id="SM00939">
    <property type="entry name" value="PepX_C"/>
    <property type="match status" value="1"/>
</dbReference>
<dbReference type="SUPFAM" id="SSF49785">
    <property type="entry name" value="Galactose-binding domain-like"/>
    <property type="match status" value="1"/>
</dbReference>
<evidence type="ECO:0000256" key="1">
    <source>
        <dbReference type="ARBA" id="ARBA00022801"/>
    </source>
</evidence>
<sequence length="634" mass="66576">MKQIAAIGLAFGFAVSLSGCSRSASPAADNSTSPSSSWSTLGTRAEPAAAATSITSNADAKWVDYNPPATYPNMNTTLSTITMADGTQLSAAVTLPADASGKSVTQALPTIVTLTGYNKNSPGNDAINSYAITHGYAQVVVDVRGTGGSQGQWEAFGATEQGDDRPILDWVVAQPFCNGRIGLYGGSLLAINAALAAAKNHPAVKAAFLIVPMADGYRDIVFTGGQTNLGFIPLWLGLVTADSVLNPEVLQNPASGIPLELTQLLSALTNFQVPLLLKAIVGDSDTVYDGAFWQIRSPIEQANNIHVPTFIVGGLQDIFQRGEPLLYETIKRNAPAKLLIGPWTHIATGNGLPVDGVPVLDHITLQWFDKYLRGQDSGAEQLPNVTQYVYGLGHYVSTTDWPNPQASVQRLYMRGDKSLRAEQPAQGEASNVTLQVPLNGVCSASAAQWTAGALGAVPLPCITDDGLAEALDVHYETAPLTNDLYLNGPIAVDLWVSTTGSDGGVAVRVDDVSGNTVSPLTNGLQTLSMSAVDTTRSRTLDEQIIQPWHTFTQAAQLTVTPGAPMKISVEVFPTSALIKTGHKLRISVGPSDFPHGLPPLPSLVGGVIGALTIYSDAQHVSSVLLPVVPTSTLP</sequence>
<feature type="domain" description="Xaa-Pro dipeptidyl-peptidase C-terminal" evidence="3">
    <location>
        <begin position="365"/>
        <end position="624"/>
    </location>
</feature>
<dbReference type="PANTHER" id="PTHR43056">
    <property type="entry name" value="PEPTIDASE S9 PROLYL OLIGOPEPTIDASE"/>
    <property type="match status" value="1"/>
</dbReference>
<name>A0A2T5MIZ8_9GAMM</name>
<dbReference type="Gene3D" id="2.60.120.260">
    <property type="entry name" value="Galactose-binding domain-like"/>
    <property type="match status" value="1"/>
</dbReference>
<protein>
    <submittedName>
        <fullName evidence="4">Peptidase S15</fullName>
    </submittedName>
</protein>
<proteinExistence type="predicted"/>
<keyword evidence="1" id="KW-0378">Hydrolase</keyword>
<feature type="chain" id="PRO_5015612156" evidence="2">
    <location>
        <begin position="25"/>
        <end position="634"/>
    </location>
</feature>
<dbReference type="InterPro" id="IPR013736">
    <property type="entry name" value="Xaa-Pro_dipept_C"/>
</dbReference>
<dbReference type="PROSITE" id="PS51257">
    <property type="entry name" value="PROKAR_LIPOPROTEIN"/>
    <property type="match status" value="1"/>
</dbReference>
<dbReference type="InterPro" id="IPR005674">
    <property type="entry name" value="CocE/Ser_esterase"/>
</dbReference>
<dbReference type="SUPFAM" id="SSF53474">
    <property type="entry name" value="alpha/beta-Hydrolases"/>
    <property type="match status" value="1"/>
</dbReference>
<accession>A0A2T5MIZ8</accession>
<evidence type="ECO:0000259" key="3">
    <source>
        <dbReference type="SMART" id="SM00939"/>
    </source>
</evidence>
<dbReference type="InterPro" id="IPR029058">
    <property type="entry name" value="AB_hydrolase_fold"/>
</dbReference>
<organism evidence="4 5">
    <name type="scientific">Stenotrophobium rhamnosiphilum</name>
    <dbReference type="NCBI Taxonomy" id="2029166"/>
    <lineage>
        <taxon>Bacteria</taxon>
        <taxon>Pseudomonadati</taxon>
        <taxon>Pseudomonadota</taxon>
        <taxon>Gammaproteobacteria</taxon>
        <taxon>Nevskiales</taxon>
        <taxon>Nevskiaceae</taxon>
        <taxon>Stenotrophobium</taxon>
    </lineage>
</organism>
<keyword evidence="2" id="KW-0732">Signal</keyword>
<dbReference type="InterPro" id="IPR050585">
    <property type="entry name" value="Xaa-Pro_dipeptidyl-ppase/CocE"/>
</dbReference>
<dbReference type="Proteomes" id="UP000244248">
    <property type="component" value="Unassembled WGS sequence"/>
</dbReference>
<dbReference type="InterPro" id="IPR000383">
    <property type="entry name" value="Xaa-Pro-like_dom"/>
</dbReference>
<dbReference type="Pfam" id="PF02129">
    <property type="entry name" value="Peptidase_S15"/>
    <property type="match status" value="1"/>
</dbReference>
<dbReference type="AlphaFoldDB" id="A0A2T5MIZ8"/>
<reference evidence="4 5" key="1">
    <citation type="submission" date="2018-04" db="EMBL/GenBank/DDBJ databases">
        <title>Novel species isolated from glacier.</title>
        <authorList>
            <person name="Liu Q."/>
            <person name="Xin Y.-H."/>
        </authorList>
    </citation>
    <scope>NUCLEOTIDE SEQUENCE [LARGE SCALE GENOMIC DNA]</scope>
    <source>
        <strain evidence="4 5">GT1R17</strain>
    </source>
</reference>
<comment type="caution">
    <text evidence="4">The sequence shown here is derived from an EMBL/GenBank/DDBJ whole genome shotgun (WGS) entry which is preliminary data.</text>
</comment>
<dbReference type="InterPro" id="IPR008979">
    <property type="entry name" value="Galactose-bd-like_sf"/>
</dbReference>
<dbReference type="EMBL" id="QANS01000001">
    <property type="protein sequence ID" value="PTU32557.1"/>
    <property type="molecule type" value="Genomic_DNA"/>
</dbReference>
<dbReference type="Gene3D" id="3.40.50.1820">
    <property type="entry name" value="alpha/beta hydrolase"/>
    <property type="match status" value="1"/>
</dbReference>
<dbReference type="PANTHER" id="PTHR43056:SF10">
    <property type="entry name" value="COCE_NOND FAMILY, PUTATIVE (AFU_ORTHOLOGUE AFUA_7G00600)-RELATED"/>
    <property type="match status" value="1"/>
</dbReference>
<dbReference type="GO" id="GO:0008239">
    <property type="term" value="F:dipeptidyl-peptidase activity"/>
    <property type="evidence" value="ECO:0007669"/>
    <property type="project" value="InterPro"/>
</dbReference>
<evidence type="ECO:0000313" key="5">
    <source>
        <dbReference type="Proteomes" id="UP000244248"/>
    </source>
</evidence>
<evidence type="ECO:0000256" key="2">
    <source>
        <dbReference type="SAM" id="SignalP"/>
    </source>
</evidence>
<feature type="signal peptide" evidence="2">
    <location>
        <begin position="1"/>
        <end position="24"/>
    </location>
</feature>
<gene>
    <name evidence="4" type="ORF">CJD38_00035</name>
</gene>
<dbReference type="Gene3D" id="1.10.3020.10">
    <property type="entry name" value="alpha-amino acid ester hydrolase ( Helical cap domain)"/>
    <property type="match status" value="1"/>
</dbReference>
<dbReference type="RefSeq" id="WP_107938266.1">
    <property type="nucleotide sequence ID" value="NZ_QANS01000001.1"/>
</dbReference>
<evidence type="ECO:0000313" key="4">
    <source>
        <dbReference type="EMBL" id="PTU32557.1"/>
    </source>
</evidence>
<dbReference type="OrthoDB" id="9806163at2"/>
<keyword evidence="5" id="KW-1185">Reference proteome</keyword>
<dbReference type="NCBIfam" id="TIGR00976">
    <property type="entry name" value="CocE_NonD"/>
    <property type="match status" value="1"/>
</dbReference>
<dbReference type="Pfam" id="PF08530">
    <property type="entry name" value="PepX_C"/>
    <property type="match status" value="1"/>
</dbReference>